<keyword evidence="3" id="KW-1185">Reference proteome</keyword>
<dbReference type="SMART" id="SM00849">
    <property type="entry name" value="Lactamase_B"/>
    <property type="match status" value="1"/>
</dbReference>
<dbReference type="InterPro" id="IPR036866">
    <property type="entry name" value="RibonucZ/Hydroxyglut_hydro"/>
</dbReference>
<dbReference type="Proteomes" id="UP000295680">
    <property type="component" value="Unassembled WGS sequence"/>
</dbReference>
<dbReference type="InterPro" id="IPR050114">
    <property type="entry name" value="UPF0173_UPF0282_UlaG_hydrolase"/>
</dbReference>
<evidence type="ECO:0000259" key="1">
    <source>
        <dbReference type="SMART" id="SM00849"/>
    </source>
</evidence>
<protein>
    <submittedName>
        <fullName evidence="2">L-ascorbate metabolism protein UlaG (Beta-lactamase superfamily)</fullName>
    </submittedName>
</protein>
<dbReference type="Pfam" id="PF13483">
    <property type="entry name" value="Lactamase_B_3"/>
    <property type="match status" value="1"/>
</dbReference>
<name>A0A4R2J333_9PSEU</name>
<organism evidence="2 3">
    <name type="scientific">Actinocrispum wychmicini</name>
    <dbReference type="NCBI Taxonomy" id="1213861"/>
    <lineage>
        <taxon>Bacteria</taxon>
        <taxon>Bacillati</taxon>
        <taxon>Actinomycetota</taxon>
        <taxon>Actinomycetes</taxon>
        <taxon>Pseudonocardiales</taxon>
        <taxon>Pseudonocardiaceae</taxon>
        <taxon>Actinocrispum</taxon>
    </lineage>
</organism>
<evidence type="ECO:0000313" key="3">
    <source>
        <dbReference type="Proteomes" id="UP000295680"/>
    </source>
</evidence>
<evidence type="ECO:0000313" key="2">
    <source>
        <dbReference type="EMBL" id="TCO52861.1"/>
    </source>
</evidence>
<dbReference type="PANTHER" id="PTHR43546">
    <property type="entry name" value="UPF0173 METAL-DEPENDENT HYDROLASE MJ1163-RELATED"/>
    <property type="match status" value="1"/>
</dbReference>
<dbReference type="AlphaFoldDB" id="A0A4R2J333"/>
<dbReference type="InterPro" id="IPR001279">
    <property type="entry name" value="Metallo-B-lactamas"/>
</dbReference>
<dbReference type="SUPFAM" id="SSF56281">
    <property type="entry name" value="Metallo-hydrolase/oxidoreductase"/>
    <property type="match status" value="1"/>
</dbReference>
<dbReference type="Gene3D" id="3.60.15.10">
    <property type="entry name" value="Ribonuclease Z/Hydroxyacylglutathione hydrolase-like"/>
    <property type="match status" value="1"/>
</dbReference>
<dbReference type="CDD" id="cd06262">
    <property type="entry name" value="metallo-hydrolase-like_MBL-fold"/>
    <property type="match status" value="1"/>
</dbReference>
<proteinExistence type="predicted"/>
<comment type="caution">
    <text evidence="2">The sequence shown here is derived from an EMBL/GenBank/DDBJ whole genome shotgun (WGS) entry which is preliminary data.</text>
</comment>
<accession>A0A4R2J333</accession>
<dbReference type="PANTHER" id="PTHR43546:SF3">
    <property type="entry name" value="UPF0173 METAL-DEPENDENT HYDROLASE MJ1163"/>
    <property type="match status" value="1"/>
</dbReference>
<sequence length="215" mass="23707">MMLSVRVTKLGHACVRLDKDQRAIVIDPGLYSPEPEALDGVEAVLITHEHADHFDADRLRRAQADNPGLRIYANRAVADLAPDLTVQRVGHEDRFTVAGFDVQVYGERHAVVHPDIPVVVNNGFLVDGEVFHPGDSFTVPGQRVRTLLTPCDAPWLKAAEMLDYLREIAPDRAYSIHDAYVSTIGMDVVESFFAYEAERSGADVAVFTAGQSIQL</sequence>
<feature type="domain" description="Metallo-beta-lactamase" evidence="1">
    <location>
        <begin position="11"/>
        <end position="177"/>
    </location>
</feature>
<dbReference type="EMBL" id="SLWS01000011">
    <property type="protein sequence ID" value="TCO52861.1"/>
    <property type="molecule type" value="Genomic_DNA"/>
</dbReference>
<reference evidence="2 3" key="1">
    <citation type="submission" date="2019-03" db="EMBL/GenBank/DDBJ databases">
        <title>Genomic Encyclopedia of Type Strains, Phase IV (KMG-IV): sequencing the most valuable type-strain genomes for metagenomic binning, comparative biology and taxonomic classification.</title>
        <authorList>
            <person name="Goeker M."/>
        </authorList>
    </citation>
    <scope>NUCLEOTIDE SEQUENCE [LARGE SCALE GENOMIC DNA]</scope>
    <source>
        <strain evidence="2 3">DSM 45934</strain>
    </source>
</reference>
<gene>
    <name evidence="2" type="ORF">EV192_11155</name>
</gene>